<dbReference type="AlphaFoldDB" id="A0A9P0EB42"/>
<dbReference type="Pfam" id="PF16905">
    <property type="entry name" value="GPHH"/>
    <property type="match status" value="1"/>
</dbReference>
<dbReference type="PANTHER" id="PTHR10037">
    <property type="entry name" value="VOLTAGE-GATED CATION CHANNEL CALCIUM AND SODIUM"/>
    <property type="match status" value="1"/>
</dbReference>
<dbReference type="CDD" id="cd23767">
    <property type="entry name" value="IQCD"/>
    <property type="match status" value="1"/>
</dbReference>
<feature type="compositionally biased region" description="Basic residues" evidence="6">
    <location>
        <begin position="194"/>
        <end position="205"/>
    </location>
</feature>
<name>A0A9P0EB42_NEZVI</name>
<gene>
    <name evidence="8" type="ORF">NEZAVI_LOCUS4098</name>
</gene>
<sequence>MIVINMYIAIILENFNQAHQEEEIGIVEDDLEMFYIRWSKFDPHATQFIRFSQLSEFIASLDPPLGIPKPNTVALVSFNLPIARGNKIHCLDILHALVKHVLGHVEETEEFKKLQDQMDIKFKKQFPTRKELEIVSSTRMWKRQDRAARVIQRAYRNYRIEKKNASLQDGEDGTTQTSSPGGWQGRLSAFLHVHRGSRASSRKSSRASDASDLSDLGTTWLNLPLLLLSGTQPNGNEEAMSRSDMGAVPNECSSEIPKLQCSLDLPENGVCITVTEPSPDSGQPLAAQNRRAAFRRSSELPRVVQALVHRESEEYDVDS</sequence>
<dbReference type="GO" id="GO:0005248">
    <property type="term" value="F:voltage-gated sodium channel activity"/>
    <property type="evidence" value="ECO:0007669"/>
    <property type="project" value="TreeGrafter"/>
</dbReference>
<dbReference type="Gene3D" id="1.10.238.10">
    <property type="entry name" value="EF-hand"/>
    <property type="match status" value="1"/>
</dbReference>
<dbReference type="GO" id="GO:0086010">
    <property type="term" value="P:membrane depolarization during action potential"/>
    <property type="evidence" value="ECO:0007669"/>
    <property type="project" value="TreeGrafter"/>
</dbReference>
<dbReference type="FunFam" id="1.10.238.10:FF:000150">
    <property type="entry name" value="Sodium channel protein"/>
    <property type="match status" value="1"/>
</dbReference>
<reference evidence="8" key="1">
    <citation type="submission" date="2022-01" db="EMBL/GenBank/DDBJ databases">
        <authorList>
            <person name="King R."/>
        </authorList>
    </citation>
    <scope>NUCLEOTIDE SEQUENCE</scope>
</reference>
<evidence type="ECO:0000256" key="6">
    <source>
        <dbReference type="SAM" id="MobiDB-lite"/>
    </source>
</evidence>
<proteinExistence type="predicted"/>
<dbReference type="Proteomes" id="UP001152798">
    <property type="component" value="Chromosome 2"/>
</dbReference>
<protein>
    <recommendedName>
        <fullName evidence="7">Voltage-dependent L-type calcium channel IQ-associated domain-containing protein</fullName>
    </recommendedName>
</protein>
<evidence type="ECO:0000313" key="9">
    <source>
        <dbReference type="Proteomes" id="UP001152798"/>
    </source>
</evidence>
<evidence type="ECO:0000313" key="8">
    <source>
        <dbReference type="EMBL" id="CAH1393423.1"/>
    </source>
</evidence>
<evidence type="ECO:0000256" key="4">
    <source>
        <dbReference type="ARBA" id="ARBA00023065"/>
    </source>
</evidence>
<dbReference type="Gene3D" id="1.20.5.1190">
    <property type="entry name" value="iswi atpase"/>
    <property type="match status" value="1"/>
</dbReference>
<dbReference type="InterPro" id="IPR043203">
    <property type="entry name" value="VGCC_Ca_Na"/>
</dbReference>
<accession>A0A9P0EB42</accession>
<evidence type="ECO:0000256" key="5">
    <source>
        <dbReference type="ARBA" id="ARBA00023303"/>
    </source>
</evidence>
<dbReference type="GO" id="GO:0001518">
    <property type="term" value="C:voltage-gated sodium channel complex"/>
    <property type="evidence" value="ECO:0007669"/>
    <property type="project" value="TreeGrafter"/>
</dbReference>
<evidence type="ECO:0000256" key="3">
    <source>
        <dbReference type="ARBA" id="ARBA00022882"/>
    </source>
</evidence>
<organism evidence="8 9">
    <name type="scientific">Nezara viridula</name>
    <name type="common">Southern green stink bug</name>
    <name type="synonym">Cimex viridulus</name>
    <dbReference type="NCBI Taxonomy" id="85310"/>
    <lineage>
        <taxon>Eukaryota</taxon>
        <taxon>Metazoa</taxon>
        <taxon>Ecdysozoa</taxon>
        <taxon>Arthropoda</taxon>
        <taxon>Hexapoda</taxon>
        <taxon>Insecta</taxon>
        <taxon>Pterygota</taxon>
        <taxon>Neoptera</taxon>
        <taxon>Paraneoptera</taxon>
        <taxon>Hemiptera</taxon>
        <taxon>Heteroptera</taxon>
        <taxon>Panheteroptera</taxon>
        <taxon>Pentatomomorpha</taxon>
        <taxon>Pentatomoidea</taxon>
        <taxon>Pentatomidae</taxon>
        <taxon>Pentatominae</taxon>
        <taxon>Nezara</taxon>
    </lineage>
</organism>
<evidence type="ECO:0000256" key="2">
    <source>
        <dbReference type="ARBA" id="ARBA00022737"/>
    </source>
</evidence>
<dbReference type="InterPro" id="IPR031649">
    <property type="entry name" value="GPHH_dom"/>
</dbReference>
<dbReference type="GO" id="GO:0022843">
    <property type="term" value="F:voltage-gated monoatomic cation channel activity"/>
    <property type="evidence" value="ECO:0007669"/>
    <property type="project" value="UniProtKB-ARBA"/>
</dbReference>
<keyword evidence="5" id="KW-0407">Ion channel</keyword>
<feature type="domain" description="Voltage-dependent L-type calcium channel IQ-associated" evidence="7">
    <location>
        <begin position="34"/>
        <end position="74"/>
    </location>
</feature>
<feature type="region of interest" description="Disordered" evidence="6">
    <location>
        <begin position="166"/>
        <end position="185"/>
    </location>
</feature>
<dbReference type="OrthoDB" id="2984333at2759"/>
<feature type="region of interest" description="Disordered" evidence="6">
    <location>
        <begin position="194"/>
        <end position="213"/>
    </location>
</feature>
<evidence type="ECO:0000256" key="1">
    <source>
        <dbReference type="ARBA" id="ARBA00022448"/>
    </source>
</evidence>
<keyword evidence="3" id="KW-0851">Voltage-gated channel</keyword>
<dbReference type="PANTHER" id="PTHR10037:SF62">
    <property type="entry name" value="SODIUM CHANNEL PROTEIN 60E"/>
    <property type="match status" value="1"/>
</dbReference>
<keyword evidence="9" id="KW-1185">Reference proteome</keyword>
<dbReference type="GO" id="GO:0019228">
    <property type="term" value="P:neuronal action potential"/>
    <property type="evidence" value="ECO:0007669"/>
    <property type="project" value="TreeGrafter"/>
</dbReference>
<feature type="region of interest" description="Disordered" evidence="6">
    <location>
        <begin position="232"/>
        <end position="251"/>
    </location>
</feature>
<keyword evidence="2" id="KW-0677">Repeat</keyword>
<dbReference type="EMBL" id="OV725078">
    <property type="protein sequence ID" value="CAH1393423.1"/>
    <property type="molecule type" value="Genomic_DNA"/>
</dbReference>
<keyword evidence="1" id="KW-0813">Transport</keyword>
<keyword evidence="4" id="KW-0406">Ion transport</keyword>
<evidence type="ECO:0000259" key="7">
    <source>
        <dbReference type="Pfam" id="PF16905"/>
    </source>
</evidence>